<evidence type="ECO:0000313" key="1">
    <source>
        <dbReference type="EMBL" id="VDH97538.1"/>
    </source>
</evidence>
<feature type="non-terminal residue" evidence="1">
    <location>
        <position position="1"/>
    </location>
</feature>
<dbReference type="EMBL" id="UYJE01000906">
    <property type="protein sequence ID" value="VDH97538.1"/>
    <property type="molecule type" value="Genomic_DNA"/>
</dbReference>
<gene>
    <name evidence="1" type="ORF">MGAL_10B027753</name>
</gene>
<comment type="caution">
    <text evidence="1">The sequence shown here is derived from an EMBL/GenBank/DDBJ whole genome shotgun (WGS) entry which is preliminary data.</text>
</comment>
<keyword evidence="2" id="KW-1185">Reference proteome</keyword>
<protein>
    <submittedName>
        <fullName evidence="1">Uncharacterized protein</fullName>
    </submittedName>
</protein>
<reference evidence="1" key="1">
    <citation type="submission" date="2018-11" db="EMBL/GenBank/DDBJ databases">
        <authorList>
            <person name="Alioto T."/>
            <person name="Alioto T."/>
        </authorList>
    </citation>
    <scope>NUCLEOTIDE SEQUENCE</scope>
</reference>
<accession>A0A8B6BXZ3</accession>
<organism evidence="1 2">
    <name type="scientific">Mytilus galloprovincialis</name>
    <name type="common">Mediterranean mussel</name>
    <dbReference type="NCBI Taxonomy" id="29158"/>
    <lineage>
        <taxon>Eukaryota</taxon>
        <taxon>Metazoa</taxon>
        <taxon>Spiralia</taxon>
        <taxon>Lophotrochozoa</taxon>
        <taxon>Mollusca</taxon>
        <taxon>Bivalvia</taxon>
        <taxon>Autobranchia</taxon>
        <taxon>Pteriomorphia</taxon>
        <taxon>Mytilida</taxon>
        <taxon>Mytiloidea</taxon>
        <taxon>Mytilidae</taxon>
        <taxon>Mytilinae</taxon>
        <taxon>Mytilus</taxon>
    </lineage>
</organism>
<proteinExistence type="predicted"/>
<sequence length="81" mass="9167">MDTNAFVGMIYEKTEKEKKVIVKTPCSGNKRQTCGGPWRISIYIQANQVIVRGNVTKMVYAKEEDVDVKEDTQEMALTLVP</sequence>
<evidence type="ECO:0000313" key="2">
    <source>
        <dbReference type="Proteomes" id="UP000596742"/>
    </source>
</evidence>
<name>A0A8B6BXZ3_MYTGA</name>
<dbReference type="Proteomes" id="UP000596742">
    <property type="component" value="Unassembled WGS sequence"/>
</dbReference>
<dbReference type="AlphaFoldDB" id="A0A8B6BXZ3"/>